<evidence type="ECO:0000256" key="1">
    <source>
        <dbReference type="SAM" id="MobiDB-lite"/>
    </source>
</evidence>
<gene>
    <name evidence="2" type="ORF">ACA1_222760</name>
</gene>
<protein>
    <submittedName>
        <fullName evidence="2">Uncharacterized protein</fullName>
    </submittedName>
</protein>
<feature type="compositionally biased region" description="Polar residues" evidence="1">
    <location>
        <begin position="41"/>
        <end position="50"/>
    </location>
</feature>
<feature type="compositionally biased region" description="Low complexity" evidence="1">
    <location>
        <begin position="51"/>
        <end position="60"/>
    </location>
</feature>
<dbReference type="Proteomes" id="UP000011083">
    <property type="component" value="Unassembled WGS sequence"/>
</dbReference>
<dbReference type="KEGG" id="acan:ACA1_222760"/>
<organism evidence="2 3">
    <name type="scientific">Acanthamoeba castellanii (strain ATCC 30010 / Neff)</name>
    <dbReference type="NCBI Taxonomy" id="1257118"/>
    <lineage>
        <taxon>Eukaryota</taxon>
        <taxon>Amoebozoa</taxon>
        <taxon>Discosea</taxon>
        <taxon>Longamoebia</taxon>
        <taxon>Centramoebida</taxon>
        <taxon>Acanthamoebidae</taxon>
        <taxon>Acanthamoeba</taxon>
    </lineage>
</organism>
<dbReference type="AlphaFoldDB" id="L8GSM9"/>
<accession>L8GSM9</accession>
<keyword evidence="3" id="KW-1185">Reference proteome</keyword>
<evidence type="ECO:0000313" key="2">
    <source>
        <dbReference type="EMBL" id="ELR16010.1"/>
    </source>
</evidence>
<sequence>MEDGPEEPGKEHLVFLYRICDGSLVILHVRPKEVDEPVAQEDSQQPTTETSSSASASSSPAPVPFVVPPIEQEHLDKALPVSLVTERTKVKLLCTPETSSADSTRFTLQKW</sequence>
<proteinExistence type="predicted"/>
<dbReference type="GeneID" id="14916729"/>
<dbReference type="RefSeq" id="XP_004338023.1">
    <property type="nucleotide sequence ID" value="XM_004337975.1"/>
</dbReference>
<dbReference type="VEuPathDB" id="AmoebaDB:ACA1_222760"/>
<name>L8GSM9_ACACF</name>
<reference evidence="2 3" key="1">
    <citation type="journal article" date="2013" name="Genome Biol.">
        <title>Genome of Acanthamoeba castellanii highlights extensive lateral gene transfer and early evolution of tyrosine kinase signaling.</title>
        <authorList>
            <person name="Clarke M."/>
            <person name="Lohan A.J."/>
            <person name="Liu B."/>
            <person name="Lagkouvardos I."/>
            <person name="Roy S."/>
            <person name="Zafar N."/>
            <person name="Bertelli C."/>
            <person name="Schilde C."/>
            <person name="Kianianmomeni A."/>
            <person name="Burglin T.R."/>
            <person name="Frech C."/>
            <person name="Turcotte B."/>
            <person name="Kopec K.O."/>
            <person name="Synnott J.M."/>
            <person name="Choo C."/>
            <person name="Paponov I."/>
            <person name="Finkler A."/>
            <person name="Soon Heng Tan C."/>
            <person name="Hutchins A.P."/>
            <person name="Weinmeier T."/>
            <person name="Rattei T."/>
            <person name="Chu J.S."/>
            <person name="Gimenez G."/>
            <person name="Irimia M."/>
            <person name="Rigden D.J."/>
            <person name="Fitzpatrick D.A."/>
            <person name="Lorenzo-Morales J."/>
            <person name="Bateman A."/>
            <person name="Chiu C.H."/>
            <person name="Tang P."/>
            <person name="Hegemann P."/>
            <person name="Fromm H."/>
            <person name="Raoult D."/>
            <person name="Greub G."/>
            <person name="Miranda-Saavedra D."/>
            <person name="Chen N."/>
            <person name="Nash P."/>
            <person name="Ginger M.L."/>
            <person name="Horn M."/>
            <person name="Schaap P."/>
            <person name="Caler L."/>
            <person name="Loftus B."/>
        </authorList>
    </citation>
    <scope>NUCLEOTIDE SEQUENCE [LARGE SCALE GENOMIC DNA]</scope>
    <source>
        <strain evidence="2 3">Neff</strain>
    </source>
</reference>
<feature type="region of interest" description="Disordered" evidence="1">
    <location>
        <begin position="31"/>
        <end position="66"/>
    </location>
</feature>
<dbReference type="EMBL" id="KB008010">
    <property type="protein sequence ID" value="ELR16010.1"/>
    <property type="molecule type" value="Genomic_DNA"/>
</dbReference>
<evidence type="ECO:0000313" key="3">
    <source>
        <dbReference type="Proteomes" id="UP000011083"/>
    </source>
</evidence>